<dbReference type="PROSITE" id="PS00028">
    <property type="entry name" value="ZINC_FINGER_C2H2_1"/>
    <property type="match status" value="1"/>
</dbReference>
<feature type="region of interest" description="Disordered" evidence="9">
    <location>
        <begin position="141"/>
        <end position="189"/>
    </location>
</feature>
<dbReference type="AlphaFoldDB" id="A0A2N9EKI1"/>
<comment type="subcellular location">
    <subcellularLocation>
        <location evidence="1">Nucleus</location>
    </subcellularLocation>
</comment>
<evidence type="ECO:0000256" key="2">
    <source>
        <dbReference type="ARBA" id="ARBA00022723"/>
    </source>
</evidence>
<evidence type="ECO:0000256" key="8">
    <source>
        <dbReference type="PROSITE-ProRule" id="PRU00042"/>
    </source>
</evidence>
<evidence type="ECO:0000256" key="6">
    <source>
        <dbReference type="ARBA" id="ARBA00023163"/>
    </source>
</evidence>
<dbReference type="SMART" id="SM00355">
    <property type="entry name" value="ZnF_C2H2"/>
    <property type="match status" value="1"/>
</dbReference>
<dbReference type="SUPFAM" id="SSF57667">
    <property type="entry name" value="beta-beta-alpha zinc fingers"/>
    <property type="match status" value="1"/>
</dbReference>
<feature type="domain" description="C2H2-type" evidence="10">
    <location>
        <begin position="37"/>
        <end position="64"/>
    </location>
</feature>
<dbReference type="PANTHER" id="PTHR45801:SF5">
    <property type="entry name" value="OS05G0286100 PROTEIN"/>
    <property type="match status" value="1"/>
</dbReference>
<feature type="compositionally biased region" description="Pro residues" evidence="9">
    <location>
        <begin position="146"/>
        <end position="157"/>
    </location>
</feature>
<keyword evidence="6" id="KW-0804">Transcription</keyword>
<reference evidence="11" key="1">
    <citation type="submission" date="2018-02" db="EMBL/GenBank/DDBJ databases">
        <authorList>
            <person name="Cohen D.B."/>
            <person name="Kent A.D."/>
        </authorList>
    </citation>
    <scope>NUCLEOTIDE SEQUENCE</scope>
</reference>
<dbReference type="InterPro" id="IPR036236">
    <property type="entry name" value="Znf_C2H2_sf"/>
</dbReference>
<dbReference type="Pfam" id="PF13912">
    <property type="entry name" value="zf-C2H2_6"/>
    <property type="match status" value="1"/>
</dbReference>
<evidence type="ECO:0000259" key="10">
    <source>
        <dbReference type="PROSITE" id="PS50157"/>
    </source>
</evidence>
<evidence type="ECO:0000256" key="4">
    <source>
        <dbReference type="ARBA" id="ARBA00022833"/>
    </source>
</evidence>
<organism evidence="11">
    <name type="scientific">Fagus sylvatica</name>
    <name type="common">Beechnut</name>
    <dbReference type="NCBI Taxonomy" id="28930"/>
    <lineage>
        <taxon>Eukaryota</taxon>
        <taxon>Viridiplantae</taxon>
        <taxon>Streptophyta</taxon>
        <taxon>Embryophyta</taxon>
        <taxon>Tracheophyta</taxon>
        <taxon>Spermatophyta</taxon>
        <taxon>Magnoliopsida</taxon>
        <taxon>eudicotyledons</taxon>
        <taxon>Gunneridae</taxon>
        <taxon>Pentapetalae</taxon>
        <taxon>rosids</taxon>
        <taxon>fabids</taxon>
        <taxon>Fagales</taxon>
        <taxon>Fagaceae</taxon>
        <taxon>Fagus</taxon>
    </lineage>
</organism>
<evidence type="ECO:0000256" key="3">
    <source>
        <dbReference type="ARBA" id="ARBA00022771"/>
    </source>
</evidence>
<evidence type="ECO:0000313" key="11">
    <source>
        <dbReference type="EMBL" id="SPC75313.1"/>
    </source>
</evidence>
<dbReference type="Gene3D" id="3.30.160.60">
    <property type="entry name" value="Classic Zinc Finger"/>
    <property type="match status" value="1"/>
</dbReference>
<keyword evidence="2" id="KW-0479">Metal-binding</keyword>
<gene>
    <name evidence="11" type="ORF">FSB_LOCUS3195</name>
</gene>
<dbReference type="EMBL" id="OIVN01000153">
    <property type="protein sequence ID" value="SPC75313.1"/>
    <property type="molecule type" value="Genomic_DNA"/>
</dbReference>
<dbReference type="GO" id="GO:0008270">
    <property type="term" value="F:zinc ion binding"/>
    <property type="evidence" value="ECO:0007669"/>
    <property type="project" value="UniProtKB-KW"/>
</dbReference>
<keyword evidence="7" id="KW-0539">Nucleus</keyword>
<accession>A0A2N9EKI1</accession>
<keyword evidence="3 8" id="KW-0863">Zinc-finger</keyword>
<feature type="compositionally biased region" description="Low complexity" evidence="9">
    <location>
        <begin position="164"/>
        <end position="174"/>
    </location>
</feature>
<dbReference type="PROSITE" id="PS50157">
    <property type="entry name" value="ZINC_FINGER_C2H2_2"/>
    <property type="match status" value="1"/>
</dbReference>
<evidence type="ECO:0000256" key="1">
    <source>
        <dbReference type="ARBA" id="ARBA00004123"/>
    </source>
</evidence>
<evidence type="ECO:0000256" key="7">
    <source>
        <dbReference type="ARBA" id="ARBA00023242"/>
    </source>
</evidence>
<sequence>MWNPKQAHQEDDDSWEVRAFAEDTGNILGTTWPPRSYTCNFCRREFRSAQALGGHMNVHRRDRARLHQAQPSSINPITSSPNSTSSLIIPSQEFLANGGGLCLLYQLPNYNTAFPTSTPINTCIESPSTLLSISPYPPNNLISPASSPPPTNFPLGPPRGTNPSSSSSSYCYSSKPEQQLSSTTDNYSNIEDLDLELRLGQRPMQS</sequence>
<protein>
    <recommendedName>
        <fullName evidence="10">C2H2-type domain-containing protein</fullName>
    </recommendedName>
</protein>
<evidence type="ECO:0000256" key="9">
    <source>
        <dbReference type="SAM" id="MobiDB-lite"/>
    </source>
</evidence>
<dbReference type="GO" id="GO:0005634">
    <property type="term" value="C:nucleus"/>
    <property type="evidence" value="ECO:0007669"/>
    <property type="project" value="UniProtKB-SubCell"/>
</dbReference>
<feature type="compositionally biased region" description="Polar residues" evidence="9">
    <location>
        <begin position="175"/>
        <end position="189"/>
    </location>
</feature>
<evidence type="ECO:0000256" key="5">
    <source>
        <dbReference type="ARBA" id="ARBA00023015"/>
    </source>
</evidence>
<dbReference type="InterPro" id="IPR013087">
    <property type="entry name" value="Znf_C2H2_type"/>
</dbReference>
<dbReference type="InterPro" id="IPR052426">
    <property type="entry name" value="Plant_dev_regulator"/>
</dbReference>
<dbReference type="PANTHER" id="PTHR45801">
    <property type="entry name" value="OS07G0101800 PROTEIN"/>
    <property type="match status" value="1"/>
</dbReference>
<keyword evidence="5" id="KW-0805">Transcription regulation</keyword>
<keyword evidence="4" id="KW-0862">Zinc</keyword>
<proteinExistence type="predicted"/>
<name>A0A2N9EKI1_FAGSY</name>